<dbReference type="Proteomes" id="UP000479000">
    <property type="component" value="Unassembled WGS sequence"/>
</dbReference>
<dbReference type="InterPro" id="IPR055458">
    <property type="entry name" value="IFT52_GIFT"/>
</dbReference>
<dbReference type="InterPro" id="IPR039975">
    <property type="entry name" value="IFT52"/>
</dbReference>
<keyword evidence="3" id="KW-1185">Reference proteome</keyword>
<evidence type="ECO:0000313" key="3">
    <source>
        <dbReference type="Proteomes" id="UP000479000"/>
    </source>
</evidence>
<protein>
    <recommendedName>
        <fullName evidence="1">IFT52 GIFT domain-containing protein</fullName>
    </recommendedName>
</protein>
<evidence type="ECO:0000313" key="2">
    <source>
        <dbReference type="EMBL" id="CAB0019329.1"/>
    </source>
</evidence>
<gene>
    <name evidence="2" type="ORF">NTEN_LOCUS23041</name>
</gene>
<dbReference type="EMBL" id="CADCXU010033933">
    <property type="protein sequence ID" value="CAB0019329.1"/>
    <property type="molecule type" value="Genomic_DNA"/>
</dbReference>
<dbReference type="GO" id="GO:0030992">
    <property type="term" value="C:intraciliary transport particle B"/>
    <property type="evidence" value="ECO:0007669"/>
    <property type="project" value="TreeGrafter"/>
</dbReference>
<dbReference type="GO" id="GO:0005929">
    <property type="term" value="C:cilium"/>
    <property type="evidence" value="ECO:0007669"/>
    <property type="project" value="TreeGrafter"/>
</dbReference>
<dbReference type="GO" id="GO:0005814">
    <property type="term" value="C:centriole"/>
    <property type="evidence" value="ECO:0007669"/>
    <property type="project" value="TreeGrafter"/>
</dbReference>
<dbReference type="PANTHER" id="PTHR12969">
    <property type="entry name" value="NGD5/OSM-6/IFT52"/>
    <property type="match status" value="1"/>
</dbReference>
<accession>A0A6H5HMY3</accession>
<name>A0A6H5HMY3_9HEMI</name>
<dbReference type="PANTHER" id="PTHR12969:SF7">
    <property type="entry name" value="INTRAFLAGELLAR TRANSPORT PROTEIN 52 HOMOLOG"/>
    <property type="match status" value="1"/>
</dbReference>
<sequence>MVFINKEEITQGVLDDASVFIVATPKEKFTETEFNALKGFLDGGGAVLVTLGEGGEKSFETNINYLLEEYGIMINNDSVVRTHYYKYFHPKECLIPNGVLNRGIAKFVGKDSKKDFASCFSFVYPFGATLNTAKPAVPILSTGPASWPLNRPVCAFTTLTPTSKSKLGGRICVIGSGHVFSDKYIDKEENGTLLQIVMGFLTNPNELELNSLDVENPEVFPPRFLDLGPPALELYDLQEEFYSEVSRLSQTANKVLSSSLKNRDGDLDKRPQASF</sequence>
<dbReference type="Pfam" id="PF23355">
    <property type="entry name" value="IFT52_GIFT"/>
    <property type="match status" value="1"/>
</dbReference>
<dbReference type="AlphaFoldDB" id="A0A6H5HMY3"/>
<dbReference type="GO" id="GO:0060271">
    <property type="term" value="P:cilium assembly"/>
    <property type="evidence" value="ECO:0007669"/>
    <property type="project" value="TreeGrafter"/>
</dbReference>
<evidence type="ECO:0000259" key="1">
    <source>
        <dbReference type="Pfam" id="PF23355"/>
    </source>
</evidence>
<feature type="domain" description="IFT52 GIFT" evidence="1">
    <location>
        <begin position="2"/>
        <end position="215"/>
    </location>
</feature>
<proteinExistence type="predicted"/>
<dbReference type="GO" id="GO:0042073">
    <property type="term" value="P:intraciliary transport"/>
    <property type="evidence" value="ECO:0007669"/>
    <property type="project" value="TreeGrafter"/>
</dbReference>
<organism evidence="2 3">
    <name type="scientific">Nesidiocoris tenuis</name>
    <dbReference type="NCBI Taxonomy" id="355587"/>
    <lineage>
        <taxon>Eukaryota</taxon>
        <taxon>Metazoa</taxon>
        <taxon>Ecdysozoa</taxon>
        <taxon>Arthropoda</taxon>
        <taxon>Hexapoda</taxon>
        <taxon>Insecta</taxon>
        <taxon>Pterygota</taxon>
        <taxon>Neoptera</taxon>
        <taxon>Paraneoptera</taxon>
        <taxon>Hemiptera</taxon>
        <taxon>Heteroptera</taxon>
        <taxon>Panheteroptera</taxon>
        <taxon>Cimicomorpha</taxon>
        <taxon>Miridae</taxon>
        <taxon>Dicyphina</taxon>
        <taxon>Nesidiocoris</taxon>
    </lineage>
</organism>
<dbReference type="OrthoDB" id="10259368at2759"/>
<reference evidence="2 3" key="1">
    <citation type="submission" date="2020-02" db="EMBL/GenBank/DDBJ databases">
        <authorList>
            <person name="Ferguson B K."/>
        </authorList>
    </citation>
    <scope>NUCLEOTIDE SEQUENCE [LARGE SCALE GENOMIC DNA]</scope>
</reference>